<reference evidence="1" key="1">
    <citation type="submission" date="2018-02" db="EMBL/GenBank/DDBJ databases">
        <title>Rhizophora mucronata_Transcriptome.</title>
        <authorList>
            <person name="Meera S.P."/>
            <person name="Sreeshan A."/>
            <person name="Augustine A."/>
        </authorList>
    </citation>
    <scope>NUCLEOTIDE SEQUENCE</scope>
    <source>
        <tissue evidence="1">Leaf</tissue>
    </source>
</reference>
<dbReference type="EMBL" id="GGEC01067642">
    <property type="protein sequence ID" value="MBX48126.1"/>
    <property type="molecule type" value="Transcribed_RNA"/>
</dbReference>
<dbReference type="AlphaFoldDB" id="A0A2P2P034"/>
<accession>A0A2P2P034</accession>
<protein>
    <submittedName>
        <fullName evidence="1">Uncharacterized protein</fullName>
    </submittedName>
</protein>
<organism evidence="1">
    <name type="scientific">Rhizophora mucronata</name>
    <name type="common">Asiatic mangrove</name>
    <dbReference type="NCBI Taxonomy" id="61149"/>
    <lineage>
        <taxon>Eukaryota</taxon>
        <taxon>Viridiplantae</taxon>
        <taxon>Streptophyta</taxon>
        <taxon>Embryophyta</taxon>
        <taxon>Tracheophyta</taxon>
        <taxon>Spermatophyta</taxon>
        <taxon>Magnoliopsida</taxon>
        <taxon>eudicotyledons</taxon>
        <taxon>Gunneridae</taxon>
        <taxon>Pentapetalae</taxon>
        <taxon>rosids</taxon>
        <taxon>fabids</taxon>
        <taxon>Malpighiales</taxon>
        <taxon>Rhizophoraceae</taxon>
        <taxon>Rhizophora</taxon>
    </lineage>
</organism>
<evidence type="ECO:0000313" key="1">
    <source>
        <dbReference type="EMBL" id="MBX48126.1"/>
    </source>
</evidence>
<name>A0A2P2P034_RHIMU</name>
<proteinExistence type="predicted"/>
<sequence length="52" mass="5825">MQLSHGIMSYPSLHSLSLSLSLPLVFLLAGPLNCSLYSFCKDLPFVLYTYRS</sequence>